<organism evidence="1 2">
    <name type="scientific">Chitinophaga barathri</name>
    <dbReference type="NCBI Taxonomy" id="1647451"/>
    <lineage>
        <taxon>Bacteria</taxon>
        <taxon>Pseudomonadati</taxon>
        <taxon>Bacteroidota</taxon>
        <taxon>Chitinophagia</taxon>
        <taxon>Chitinophagales</taxon>
        <taxon>Chitinophagaceae</taxon>
        <taxon>Chitinophaga</taxon>
    </lineage>
</organism>
<evidence type="ECO:0000313" key="1">
    <source>
        <dbReference type="EMBL" id="RPD38027.1"/>
    </source>
</evidence>
<dbReference type="EMBL" id="RMBX01000020">
    <property type="protein sequence ID" value="RPD38027.1"/>
    <property type="molecule type" value="Genomic_DNA"/>
</dbReference>
<keyword evidence="2" id="KW-1185">Reference proteome</keyword>
<reference evidence="2" key="1">
    <citation type="submission" date="2018-11" db="EMBL/GenBank/DDBJ databases">
        <title>Chitinophaga lutea sp.nov., isolate from arsenic contaminated soil.</title>
        <authorList>
            <person name="Zong Y."/>
        </authorList>
    </citation>
    <scope>NUCLEOTIDE SEQUENCE [LARGE SCALE GENOMIC DNA]</scope>
    <source>
        <strain evidence="2">YLT18</strain>
    </source>
</reference>
<protein>
    <submittedName>
        <fullName evidence="1">Uncharacterized protein</fullName>
    </submittedName>
</protein>
<proteinExistence type="predicted"/>
<gene>
    <name evidence="1" type="ORF">EG028_27115</name>
</gene>
<comment type="caution">
    <text evidence="1">The sequence shown here is derived from an EMBL/GenBank/DDBJ whole genome shotgun (WGS) entry which is preliminary data.</text>
</comment>
<name>A0A3N4M9M6_9BACT</name>
<accession>A0A3N4M9M6</accession>
<dbReference type="Proteomes" id="UP000279089">
    <property type="component" value="Unassembled WGS sequence"/>
</dbReference>
<evidence type="ECO:0000313" key="2">
    <source>
        <dbReference type="Proteomes" id="UP000279089"/>
    </source>
</evidence>
<dbReference type="GO" id="GO:0005576">
    <property type="term" value="C:extracellular region"/>
    <property type="evidence" value="ECO:0007669"/>
    <property type="project" value="UniProtKB-SubCell"/>
</dbReference>
<sequence length="13" mass="1507">MIGYFNSITCRCV</sequence>